<organism evidence="8 9">
    <name type="scientific">Denticeps clupeoides</name>
    <name type="common">denticle herring</name>
    <dbReference type="NCBI Taxonomy" id="299321"/>
    <lineage>
        <taxon>Eukaryota</taxon>
        <taxon>Metazoa</taxon>
        <taxon>Chordata</taxon>
        <taxon>Craniata</taxon>
        <taxon>Vertebrata</taxon>
        <taxon>Euteleostomi</taxon>
        <taxon>Actinopterygii</taxon>
        <taxon>Neopterygii</taxon>
        <taxon>Teleostei</taxon>
        <taxon>Clupei</taxon>
        <taxon>Clupeiformes</taxon>
        <taxon>Denticipitoidei</taxon>
        <taxon>Denticipitidae</taxon>
        <taxon>Denticeps</taxon>
    </lineage>
</organism>
<dbReference type="PANTHER" id="PTHR14948">
    <property type="entry name" value="NG5"/>
    <property type="match status" value="1"/>
</dbReference>
<protein>
    <recommendedName>
        <fullName evidence="10">Proline-rich transmembrane protein 2</fullName>
    </recommendedName>
</protein>
<keyword evidence="4 7" id="KW-1133">Transmembrane helix</keyword>
<dbReference type="Pfam" id="PF04505">
    <property type="entry name" value="CD225"/>
    <property type="match status" value="1"/>
</dbReference>
<feature type="transmembrane region" description="Helical" evidence="7">
    <location>
        <begin position="115"/>
        <end position="135"/>
    </location>
</feature>
<keyword evidence="5 7" id="KW-0472">Membrane</keyword>
<evidence type="ECO:0000256" key="7">
    <source>
        <dbReference type="SAM" id="Phobius"/>
    </source>
</evidence>
<feature type="compositionally biased region" description="Pro residues" evidence="6">
    <location>
        <begin position="56"/>
        <end position="67"/>
    </location>
</feature>
<dbReference type="GeneTree" id="ENSGT00940000176146"/>
<reference evidence="8" key="3">
    <citation type="submission" date="2025-09" db="UniProtKB">
        <authorList>
            <consortium name="Ensembl"/>
        </authorList>
    </citation>
    <scope>IDENTIFICATION</scope>
</reference>
<comment type="similarity">
    <text evidence="2">Belongs to the CD225/Dispanin family.</text>
</comment>
<evidence type="ECO:0000256" key="2">
    <source>
        <dbReference type="ARBA" id="ARBA00006843"/>
    </source>
</evidence>
<sequence>MDAEYGKGAPGEIGAAHPSSCRDTQQLLKQPDSLSLALRAAGGSPDAGRDARRSPGSPPPRSCSPDAPAPPTYLWLAIVSCFCPGYPFNIFAIYYSRTMLQVGDVDGARRRGRTACFLAFIAMAVGLFIALYVIIKGTYCIHSLFDPWV</sequence>
<evidence type="ECO:0000256" key="6">
    <source>
        <dbReference type="SAM" id="MobiDB-lite"/>
    </source>
</evidence>
<keyword evidence="3 7" id="KW-0812">Transmembrane</keyword>
<feature type="region of interest" description="Disordered" evidence="6">
    <location>
        <begin position="1"/>
        <end position="24"/>
    </location>
</feature>
<reference evidence="8" key="2">
    <citation type="submission" date="2025-08" db="UniProtKB">
        <authorList>
            <consortium name="Ensembl"/>
        </authorList>
    </citation>
    <scope>IDENTIFICATION</scope>
</reference>
<evidence type="ECO:0008006" key="10">
    <source>
        <dbReference type="Google" id="ProtNLM"/>
    </source>
</evidence>
<accession>A0AAY4EUE9</accession>
<feature type="region of interest" description="Disordered" evidence="6">
    <location>
        <begin position="39"/>
        <end position="67"/>
    </location>
</feature>
<dbReference type="Ensembl" id="ENSDCDT00010071535.1">
    <property type="protein sequence ID" value="ENSDCDP00010060784.1"/>
    <property type="gene ID" value="ENSDCDG00010033697.1"/>
</dbReference>
<dbReference type="AlphaFoldDB" id="A0AAY4EUE9"/>
<name>A0AAY4EUE9_9TELE</name>
<evidence type="ECO:0000256" key="5">
    <source>
        <dbReference type="ARBA" id="ARBA00023136"/>
    </source>
</evidence>
<comment type="subcellular location">
    <subcellularLocation>
        <location evidence="1">Membrane</location>
    </subcellularLocation>
</comment>
<evidence type="ECO:0000313" key="8">
    <source>
        <dbReference type="Ensembl" id="ENSDCDP00010060784.1"/>
    </source>
</evidence>
<reference evidence="8 9" key="1">
    <citation type="submission" date="2020-06" db="EMBL/GenBank/DDBJ databases">
        <authorList>
            <consortium name="Wellcome Sanger Institute Data Sharing"/>
        </authorList>
    </citation>
    <scope>NUCLEOTIDE SEQUENCE [LARGE SCALE GENOMIC DNA]</scope>
</reference>
<dbReference type="PANTHER" id="PTHR14948:SF1">
    <property type="entry name" value="TRAFFICKING REGULATOR OF GLUT4 1"/>
    <property type="match status" value="1"/>
</dbReference>
<evidence type="ECO:0000256" key="3">
    <source>
        <dbReference type="ARBA" id="ARBA00022692"/>
    </source>
</evidence>
<dbReference type="GO" id="GO:0016020">
    <property type="term" value="C:membrane"/>
    <property type="evidence" value="ECO:0007669"/>
    <property type="project" value="UniProtKB-SubCell"/>
</dbReference>
<proteinExistence type="inferred from homology"/>
<evidence type="ECO:0000313" key="9">
    <source>
        <dbReference type="Proteomes" id="UP000694580"/>
    </source>
</evidence>
<evidence type="ECO:0000256" key="1">
    <source>
        <dbReference type="ARBA" id="ARBA00004370"/>
    </source>
</evidence>
<dbReference type="InterPro" id="IPR051423">
    <property type="entry name" value="CD225/Dispanin"/>
</dbReference>
<feature type="transmembrane region" description="Helical" evidence="7">
    <location>
        <begin position="73"/>
        <end position="95"/>
    </location>
</feature>
<keyword evidence="9" id="KW-1185">Reference proteome</keyword>
<dbReference type="InterPro" id="IPR007593">
    <property type="entry name" value="CD225/Dispanin_fam"/>
</dbReference>
<evidence type="ECO:0000256" key="4">
    <source>
        <dbReference type="ARBA" id="ARBA00022989"/>
    </source>
</evidence>
<dbReference type="Proteomes" id="UP000694580">
    <property type="component" value="Chromosome 6"/>
</dbReference>